<dbReference type="AlphaFoldDB" id="A0A162DGT1"/>
<organism evidence="2 3">
    <name type="scientific">Alkalihalobacillus trypoxylicola</name>
    <dbReference type="NCBI Taxonomy" id="519424"/>
    <lineage>
        <taxon>Bacteria</taxon>
        <taxon>Bacillati</taxon>
        <taxon>Bacillota</taxon>
        <taxon>Bacilli</taxon>
        <taxon>Bacillales</taxon>
        <taxon>Bacillaceae</taxon>
        <taxon>Alkalihalobacillus</taxon>
    </lineage>
</organism>
<dbReference type="GO" id="GO:0016747">
    <property type="term" value="F:acyltransferase activity, transferring groups other than amino-acyl groups"/>
    <property type="evidence" value="ECO:0007669"/>
    <property type="project" value="InterPro"/>
</dbReference>
<dbReference type="InterPro" id="IPR052729">
    <property type="entry name" value="Acyl/Acetyltrans_Enzymes"/>
</dbReference>
<dbReference type="CDD" id="cd04301">
    <property type="entry name" value="NAT_SF"/>
    <property type="match status" value="1"/>
</dbReference>
<dbReference type="InterPro" id="IPR041496">
    <property type="entry name" value="YitH/HolE_GNAT"/>
</dbReference>
<dbReference type="PROSITE" id="PS51186">
    <property type="entry name" value="GNAT"/>
    <property type="match status" value="1"/>
</dbReference>
<dbReference type="InterPro" id="IPR000182">
    <property type="entry name" value="GNAT_dom"/>
</dbReference>
<name>A0A162DGT1_9BACI</name>
<proteinExistence type="predicted"/>
<gene>
    <name evidence="2" type="ORF">AZF04_08705</name>
</gene>
<comment type="caution">
    <text evidence="2">The sequence shown here is derived from an EMBL/GenBank/DDBJ whole genome shotgun (WGS) entry which is preliminary data.</text>
</comment>
<dbReference type="Proteomes" id="UP000075806">
    <property type="component" value="Unassembled WGS sequence"/>
</dbReference>
<dbReference type="SUPFAM" id="SSF55729">
    <property type="entry name" value="Acyl-CoA N-acyltransferases (Nat)"/>
    <property type="match status" value="1"/>
</dbReference>
<evidence type="ECO:0000259" key="1">
    <source>
        <dbReference type="PROSITE" id="PS51186"/>
    </source>
</evidence>
<sequence>MSINDKPIVELVQLKERDVSGLIALSSSIKWDYNENEIKTILSSGKIFGHKNVEGKVVSSAAVIPYDSSLASIGMVIVDQRFRGMGLGNEVIKKCIGEVSTDTTIMLIATEEGIPIYKKLGFQSVDSIYKFICTDYTALPKPVNDNEFIIDEFSDEHLTEIITLDEAAFGGNRSRFLMNRIRQSEKCFVAKDKQGNILGYGLSILGPVNLVLGPIVAPNSEIALLLVQQLSAKYQGNLRIDVISGHEQFMRILEKSGFVKQNQPPIMVNSVTMPVRNQTLFAVAAQIFG</sequence>
<dbReference type="RefSeq" id="WP_061949380.1">
    <property type="nucleotide sequence ID" value="NZ_LTAO01000023.1"/>
</dbReference>
<evidence type="ECO:0000313" key="3">
    <source>
        <dbReference type="Proteomes" id="UP000075806"/>
    </source>
</evidence>
<keyword evidence="3" id="KW-1185">Reference proteome</keyword>
<dbReference type="Gene3D" id="3.40.630.30">
    <property type="match status" value="1"/>
</dbReference>
<protein>
    <submittedName>
        <fullName evidence="2">Acetyltransferase</fullName>
    </submittedName>
</protein>
<dbReference type="Gene3D" id="3.40.630.90">
    <property type="match status" value="1"/>
</dbReference>
<dbReference type="PANTHER" id="PTHR47237">
    <property type="entry name" value="SLL0310 PROTEIN"/>
    <property type="match status" value="1"/>
</dbReference>
<dbReference type="EMBL" id="LTAO01000023">
    <property type="protein sequence ID" value="KYG29584.1"/>
    <property type="molecule type" value="Genomic_DNA"/>
</dbReference>
<dbReference type="InterPro" id="IPR016181">
    <property type="entry name" value="Acyl_CoA_acyltransferase"/>
</dbReference>
<evidence type="ECO:0000313" key="2">
    <source>
        <dbReference type="EMBL" id="KYG29584.1"/>
    </source>
</evidence>
<dbReference type="Pfam" id="PF18014">
    <property type="entry name" value="Acetyltransf_18"/>
    <property type="match status" value="1"/>
</dbReference>
<dbReference type="STRING" id="519424.AZF04_08705"/>
<dbReference type="Pfam" id="PF13673">
    <property type="entry name" value="Acetyltransf_10"/>
    <property type="match status" value="1"/>
</dbReference>
<accession>A0A162DGT1</accession>
<dbReference type="OrthoDB" id="8453373at2"/>
<reference evidence="2" key="1">
    <citation type="submission" date="2016-02" db="EMBL/GenBank/DDBJ databases">
        <title>Genome sequence of Bacillus trypoxylicola KCTC 13244(T).</title>
        <authorList>
            <person name="Jeong H."/>
            <person name="Park S.-H."/>
            <person name="Choi S.-K."/>
        </authorList>
    </citation>
    <scope>NUCLEOTIDE SEQUENCE [LARGE SCALE GENOMIC DNA]</scope>
    <source>
        <strain evidence="2">KCTC 13244</strain>
    </source>
</reference>
<feature type="domain" description="N-acetyltransferase" evidence="1">
    <location>
        <begin position="9"/>
        <end position="146"/>
    </location>
</feature>
<keyword evidence="2" id="KW-0808">Transferase</keyword>
<dbReference type="PANTHER" id="PTHR47237:SF2">
    <property type="entry name" value="BLL4206 PROTEIN"/>
    <property type="match status" value="1"/>
</dbReference>